<evidence type="ECO:0000313" key="2">
    <source>
        <dbReference type="Proteomes" id="UP001301958"/>
    </source>
</evidence>
<comment type="caution">
    <text evidence="1">The sequence shown here is derived from an EMBL/GenBank/DDBJ whole genome shotgun (WGS) entry which is preliminary data.</text>
</comment>
<organism evidence="1 2">
    <name type="scientific">Podospora fimiseda</name>
    <dbReference type="NCBI Taxonomy" id="252190"/>
    <lineage>
        <taxon>Eukaryota</taxon>
        <taxon>Fungi</taxon>
        <taxon>Dikarya</taxon>
        <taxon>Ascomycota</taxon>
        <taxon>Pezizomycotina</taxon>
        <taxon>Sordariomycetes</taxon>
        <taxon>Sordariomycetidae</taxon>
        <taxon>Sordariales</taxon>
        <taxon>Podosporaceae</taxon>
        <taxon>Podospora</taxon>
    </lineage>
</organism>
<evidence type="ECO:0000313" key="1">
    <source>
        <dbReference type="EMBL" id="KAK4225141.1"/>
    </source>
</evidence>
<name>A0AAN7BKA3_9PEZI</name>
<reference evidence="1" key="2">
    <citation type="submission" date="2023-05" db="EMBL/GenBank/DDBJ databases">
        <authorList>
            <consortium name="Lawrence Berkeley National Laboratory"/>
            <person name="Steindorff A."/>
            <person name="Hensen N."/>
            <person name="Bonometti L."/>
            <person name="Westerberg I."/>
            <person name="Brannstrom I.O."/>
            <person name="Guillou S."/>
            <person name="Cros-Aarteil S."/>
            <person name="Calhoun S."/>
            <person name="Haridas S."/>
            <person name="Kuo A."/>
            <person name="Mondo S."/>
            <person name="Pangilinan J."/>
            <person name="Riley R."/>
            <person name="Labutti K."/>
            <person name="Andreopoulos B."/>
            <person name="Lipzen A."/>
            <person name="Chen C."/>
            <person name="Yanf M."/>
            <person name="Daum C."/>
            <person name="Ng V."/>
            <person name="Clum A."/>
            <person name="Ohm R."/>
            <person name="Martin F."/>
            <person name="Silar P."/>
            <person name="Natvig D."/>
            <person name="Lalanne C."/>
            <person name="Gautier V."/>
            <person name="Ament-Velasquez S.L."/>
            <person name="Kruys A."/>
            <person name="Hutchinson M.I."/>
            <person name="Powell A.J."/>
            <person name="Barry K."/>
            <person name="Miller A.N."/>
            <person name="Grigoriev I.V."/>
            <person name="Debuchy R."/>
            <person name="Gladieux P."/>
            <person name="Thoren M.H."/>
            <person name="Johannesson H."/>
        </authorList>
    </citation>
    <scope>NUCLEOTIDE SEQUENCE</scope>
    <source>
        <strain evidence="1">CBS 990.96</strain>
    </source>
</reference>
<keyword evidence="2" id="KW-1185">Reference proteome</keyword>
<gene>
    <name evidence="1" type="ORF">QBC38DRAFT_445820</name>
</gene>
<proteinExistence type="predicted"/>
<dbReference type="AlphaFoldDB" id="A0AAN7BKA3"/>
<protein>
    <submittedName>
        <fullName evidence="1">Uncharacterized protein</fullName>
    </submittedName>
</protein>
<sequence length="200" mass="22971">MALLQGLQHSSAAKTIETLVISDTWPYKKNGIYGKGRDDDTEQEFMPIKSLKKLERLNLLILDQTAIWRKGKHPGAKRHETMITNLIPTSLQQLFLVSNPQFKPQILNELDLTDELLELARQTRYGNFPFLRGVYLSGFFLRGADKVSNAFDGTGVTFLFENITTPQEWYAKRMLGIRENFETFVVRDKTTGKDLIRVKC</sequence>
<dbReference type="EMBL" id="MU865374">
    <property type="protein sequence ID" value="KAK4225141.1"/>
    <property type="molecule type" value="Genomic_DNA"/>
</dbReference>
<reference evidence="1" key="1">
    <citation type="journal article" date="2023" name="Mol. Phylogenet. Evol.">
        <title>Genome-scale phylogeny and comparative genomics of the fungal order Sordariales.</title>
        <authorList>
            <person name="Hensen N."/>
            <person name="Bonometti L."/>
            <person name="Westerberg I."/>
            <person name="Brannstrom I.O."/>
            <person name="Guillou S."/>
            <person name="Cros-Aarteil S."/>
            <person name="Calhoun S."/>
            <person name="Haridas S."/>
            <person name="Kuo A."/>
            <person name="Mondo S."/>
            <person name="Pangilinan J."/>
            <person name="Riley R."/>
            <person name="LaButti K."/>
            <person name="Andreopoulos B."/>
            <person name="Lipzen A."/>
            <person name="Chen C."/>
            <person name="Yan M."/>
            <person name="Daum C."/>
            <person name="Ng V."/>
            <person name="Clum A."/>
            <person name="Steindorff A."/>
            <person name="Ohm R.A."/>
            <person name="Martin F."/>
            <person name="Silar P."/>
            <person name="Natvig D.O."/>
            <person name="Lalanne C."/>
            <person name="Gautier V."/>
            <person name="Ament-Velasquez S.L."/>
            <person name="Kruys A."/>
            <person name="Hutchinson M.I."/>
            <person name="Powell A.J."/>
            <person name="Barry K."/>
            <person name="Miller A.N."/>
            <person name="Grigoriev I.V."/>
            <person name="Debuchy R."/>
            <person name="Gladieux P."/>
            <person name="Hiltunen Thoren M."/>
            <person name="Johannesson H."/>
        </authorList>
    </citation>
    <scope>NUCLEOTIDE SEQUENCE</scope>
    <source>
        <strain evidence="1">CBS 990.96</strain>
    </source>
</reference>
<dbReference type="Proteomes" id="UP001301958">
    <property type="component" value="Unassembled WGS sequence"/>
</dbReference>
<accession>A0AAN7BKA3</accession>